<dbReference type="GO" id="GO:0046872">
    <property type="term" value="F:metal ion binding"/>
    <property type="evidence" value="ECO:0007669"/>
    <property type="project" value="InterPro"/>
</dbReference>
<keyword evidence="1" id="KW-0067">ATP-binding</keyword>
<dbReference type="Proteomes" id="UP000176413">
    <property type="component" value="Unassembled WGS sequence"/>
</dbReference>
<dbReference type="InterPro" id="IPR011761">
    <property type="entry name" value="ATP-grasp"/>
</dbReference>
<protein>
    <recommendedName>
        <fullName evidence="2">ATP-grasp domain-containing protein</fullName>
    </recommendedName>
</protein>
<keyword evidence="1" id="KW-0547">Nucleotide-binding</keyword>
<dbReference type="GO" id="GO:0005524">
    <property type="term" value="F:ATP binding"/>
    <property type="evidence" value="ECO:0007669"/>
    <property type="project" value="UniProtKB-UniRule"/>
</dbReference>
<comment type="caution">
    <text evidence="3">The sequence shown here is derived from an EMBL/GenBank/DDBJ whole genome shotgun (WGS) entry which is preliminary data.</text>
</comment>
<proteinExistence type="predicted"/>
<dbReference type="AlphaFoldDB" id="A0A1F6MAK0"/>
<evidence type="ECO:0000313" key="3">
    <source>
        <dbReference type="EMBL" id="OGH68533.1"/>
    </source>
</evidence>
<sequence>MKSLELALKSAPLVYVTRDLERARGLSSQTSNYYIITNRASTTKRDEAHDQNILSISEKAKLDTHKLLKHPKTISFLAGLTNPRLLVFKNTTAIEKICREHRWTLLNPPAELANIVEEKISQITWLGELKEMLPLHRVTICQELTWTGVPYIIQFNRAHTGSGTILVENKNQIIILRNTFPRREVRVTKFISGPVFTNNVVVWGKNILSGPLNYQITGLTPFTKLPFATVGNDWELPRKTLTKKQLKDFETMTIKVGKRLAAAGWKGLCGLDMVVEEKTGKIYLLEVNARQPASTTYESQLQSQNRPKNIITTFEAHLAALLDLPYKNEKIISLKTGSQIIQRVTADVTSITKDTLKKLTKLQAGYILYQNNISGADLLRIQLKKGIMMGHSIFNALGIEIAYACDPNKQNHSELCVGGKTN</sequence>
<dbReference type="PROSITE" id="PS50975">
    <property type="entry name" value="ATP_GRASP"/>
    <property type="match status" value="1"/>
</dbReference>
<accession>A0A1F6MAK0</accession>
<dbReference type="SUPFAM" id="SSF56059">
    <property type="entry name" value="Glutathione synthetase ATP-binding domain-like"/>
    <property type="match status" value="1"/>
</dbReference>
<dbReference type="EMBL" id="MFQA01000038">
    <property type="protein sequence ID" value="OGH68533.1"/>
    <property type="molecule type" value="Genomic_DNA"/>
</dbReference>
<feature type="domain" description="ATP-grasp" evidence="2">
    <location>
        <begin position="110"/>
        <end position="322"/>
    </location>
</feature>
<reference evidence="3 4" key="1">
    <citation type="journal article" date="2016" name="Nat. Commun.">
        <title>Thousands of microbial genomes shed light on interconnected biogeochemical processes in an aquifer system.</title>
        <authorList>
            <person name="Anantharaman K."/>
            <person name="Brown C.T."/>
            <person name="Hug L.A."/>
            <person name="Sharon I."/>
            <person name="Castelle C.J."/>
            <person name="Probst A.J."/>
            <person name="Thomas B.C."/>
            <person name="Singh A."/>
            <person name="Wilkins M.J."/>
            <person name="Karaoz U."/>
            <person name="Brodie E.L."/>
            <person name="Williams K.H."/>
            <person name="Hubbard S.S."/>
            <person name="Banfield J.F."/>
        </authorList>
    </citation>
    <scope>NUCLEOTIDE SEQUENCE [LARGE SCALE GENOMIC DNA]</scope>
</reference>
<organism evidence="3 4">
    <name type="scientific">Candidatus Magasanikbacteria bacterium RIFCSPHIGHO2_02_FULL_45_10</name>
    <dbReference type="NCBI Taxonomy" id="1798679"/>
    <lineage>
        <taxon>Bacteria</taxon>
        <taxon>Candidatus Magasanikiibacteriota</taxon>
    </lineage>
</organism>
<evidence type="ECO:0000259" key="2">
    <source>
        <dbReference type="PROSITE" id="PS50975"/>
    </source>
</evidence>
<evidence type="ECO:0000313" key="4">
    <source>
        <dbReference type="Proteomes" id="UP000176413"/>
    </source>
</evidence>
<name>A0A1F6MAK0_9BACT</name>
<evidence type="ECO:0000256" key="1">
    <source>
        <dbReference type="PROSITE-ProRule" id="PRU00409"/>
    </source>
</evidence>
<gene>
    <name evidence="3" type="ORF">A3D53_00755</name>
</gene>
<dbReference type="Gene3D" id="3.30.470.20">
    <property type="entry name" value="ATP-grasp fold, B domain"/>
    <property type="match status" value="1"/>
</dbReference>